<dbReference type="Pfam" id="PF11059">
    <property type="entry name" value="DUF2860"/>
    <property type="match status" value="1"/>
</dbReference>
<dbReference type="EMBL" id="JFFR01000001">
    <property type="protein sequence ID" value="KDN30698.1"/>
    <property type="molecule type" value="Genomic_DNA"/>
</dbReference>
<evidence type="ECO:0000256" key="1">
    <source>
        <dbReference type="SAM" id="SignalP"/>
    </source>
</evidence>
<protein>
    <recommendedName>
        <fullName evidence="4">DUF2860 domain-containing protein</fullName>
    </recommendedName>
</protein>
<dbReference type="RefSeq" id="WP_032548654.1">
    <property type="nucleotide sequence ID" value="NZ_JFFR01000001.1"/>
</dbReference>
<comment type="caution">
    <text evidence="2">The sequence shown here is derived from an EMBL/GenBank/DDBJ whole genome shotgun (WGS) entry which is preliminary data.</text>
</comment>
<keyword evidence="3" id="KW-1185">Reference proteome</keyword>
<dbReference type="AlphaFoldDB" id="A0A066V293"/>
<evidence type="ECO:0000313" key="3">
    <source>
        <dbReference type="Proteomes" id="UP000027219"/>
    </source>
</evidence>
<keyword evidence="1" id="KW-0732">Signal</keyword>
<dbReference type="Proteomes" id="UP000027219">
    <property type="component" value="Unassembled WGS sequence"/>
</dbReference>
<name>A0A066V293_9VIBR</name>
<evidence type="ECO:0008006" key="4">
    <source>
        <dbReference type="Google" id="ProtNLM"/>
    </source>
</evidence>
<reference evidence="2 3" key="1">
    <citation type="submission" date="2014-02" db="EMBL/GenBank/DDBJ databases">
        <title>Vibrio fortis Dalian14 Genome Sequencing.</title>
        <authorList>
            <person name="Wang Y."/>
            <person name="Song L."/>
            <person name="Liu G."/>
            <person name="Ding J."/>
        </authorList>
    </citation>
    <scope>NUCLEOTIDE SEQUENCE [LARGE SCALE GENOMIC DNA]</scope>
    <source>
        <strain evidence="2 3">Dalian14</strain>
    </source>
</reference>
<gene>
    <name evidence="2" type="ORF">VFDL14_12725</name>
</gene>
<dbReference type="STRING" id="212667.VFDL14_12725"/>
<dbReference type="OrthoDB" id="6199337at2"/>
<feature type="signal peptide" evidence="1">
    <location>
        <begin position="1"/>
        <end position="19"/>
    </location>
</feature>
<organism evidence="2 3">
    <name type="scientific">Vibrio fortis</name>
    <dbReference type="NCBI Taxonomy" id="212667"/>
    <lineage>
        <taxon>Bacteria</taxon>
        <taxon>Pseudomonadati</taxon>
        <taxon>Pseudomonadota</taxon>
        <taxon>Gammaproteobacteria</taxon>
        <taxon>Vibrionales</taxon>
        <taxon>Vibrionaceae</taxon>
        <taxon>Vibrio</taxon>
    </lineage>
</organism>
<proteinExistence type="predicted"/>
<evidence type="ECO:0000313" key="2">
    <source>
        <dbReference type="EMBL" id="KDN30698.1"/>
    </source>
</evidence>
<dbReference type="PIRSF" id="PIRSF028696">
    <property type="entry name" value="UCP028696"/>
    <property type="match status" value="1"/>
</dbReference>
<accession>A0A066V293</accession>
<feature type="chain" id="PRO_5001627825" description="DUF2860 domain-containing protein" evidence="1">
    <location>
        <begin position="20"/>
        <end position="318"/>
    </location>
</feature>
<sequence>MKLKITFLALSIAATPAFAKLADEHGISGEISLNAGVTSSTSNFNTDGDSTITSTDQKASSESSFLVAPLGSIAYTFGERLNHQVYTGTARDDIATGTVVLEVGYKYQLQSGMVIDASILPTIMSGETWADPYDTTGPRSKTDEKGNAFRLKLSSIAGSPFSLDMAYATKDVEQDNVPDELKRDADTFYLKGQYRQPLSRSMMLIPSIIYQSRDADGSAESYDQIGAEVSLFGSAGRHQYALTAGYSQRDYDAGNSLFNNTVRSDDNINLFAAYEYEKFMNWDNWSFISLAGYGTSDSNITFYDESQYIVSVGMNYKF</sequence>
<dbReference type="InterPro" id="IPR016896">
    <property type="entry name" value="DUF2860"/>
</dbReference>